<dbReference type="InterPro" id="IPR027463">
    <property type="entry name" value="AcrB_DN_DC_subdom"/>
</dbReference>
<evidence type="ECO:0000313" key="2">
    <source>
        <dbReference type="EMBL" id="OUD10086.1"/>
    </source>
</evidence>
<keyword evidence="1" id="KW-0812">Transmembrane</keyword>
<comment type="caution">
    <text evidence="2">The sequence shown here is derived from an EMBL/GenBank/DDBJ whole genome shotgun (WGS) entry which is preliminary data.</text>
</comment>
<dbReference type="InterPro" id="IPR001036">
    <property type="entry name" value="Acrflvin-R"/>
</dbReference>
<dbReference type="Proteomes" id="UP000194664">
    <property type="component" value="Unassembled WGS sequence"/>
</dbReference>
<dbReference type="AlphaFoldDB" id="A0A251X0H5"/>
<feature type="transmembrane region" description="Helical" evidence="1">
    <location>
        <begin position="1090"/>
        <end position="1113"/>
    </location>
</feature>
<dbReference type="PANTHER" id="PTHR32063">
    <property type="match status" value="1"/>
</dbReference>
<feature type="transmembrane region" description="Helical" evidence="1">
    <location>
        <begin position="876"/>
        <end position="895"/>
    </location>
</feature>
<dbReference type="GO" id="GO:0005886">
    <property type="term" value="C:plasma membrane"/>
    <property type="evidence" value="ECO:0007669"/>
    <property type="project" value="TreeGrafter"/>
</dbReference>
<dbReference type="PRINTS" id="PR00702">
    <property type="entry name" value="ACRIFLAVINRP"/>
</dbReference>
<accession>A0A251X0H5</accession>
<feature type="transmembrane region" description="Helical" evidence="1">
    <location>
        <begin position="1004"/>
        <end position="1029"/>
    </location>
</feature>
<feature type="transmembrane region" description="Helical" evidence="1">
    <location>
        <begin position="342"/>
        <end position="375"/>
    </location>
</feature>
<dbReference type="SUPFAM" id="SSF82693">
    <property type="entry name" value="Multidrug efflux transporter AcrB pore domain, PN1, PN2, PC1 and PC2 subdomains"/>
    <property type="match status" value="2"/>
</dbReference>
<dbReference type="Gene3D" id="3.30.70.1430">
    <property type="entry name" value="Multidrug efflux transporter AcrB pore domain"/>
    <property type="match status" value="2"/>
</dbReference>
<feature type="transmembrane region" description="Helical" evidence="1">
    <location>
        <begin position="1050"/>
        <end position="1078"/>
    </location>
</feature>
<keyword evidence="1" id="KW-1133">Transmembrane helix</keyword>
<keyword evidence="1" id="KW-0472">Membrane</keyword>
<feature type="transmembrane region" description="Helical" evidence="1">
    <location>
        <begin position="530"/>
        <end position="548"/>
    </location>
</feature>
<protein>
    <submittedName>
        <fullName evidence="2">Acriflavine resistance protein B</fullName>
    </submittedName>
</protein>
<dbReference type="SUPFAM" id="SSF82714">
    <property type="entry name" value="Multidrug efflux transporter AcrB TolC docking domain, DN and DC subdomains"/>
    <property type="match status" value="1"/>
</dbReference>
<dbReference type="Gene3D" id="3.30.70.1320">
    <property type="entry name" value="Multidrug efflux transporter AcrB pore domain like"/>
    <property type="match status" value="1"/>
</dbReference>
<feature type="transmembrane region" description="Helical" evidence="1">
    <location>
        <begin position="902"/>
        <end position="922"/>
    </location>
</feature>
<proteinExistence type="predicted"/>
<keyword evidence="3" id="KW-1185">Reference proteome</keyword>
<dbReference type="EMBL" id="MSPP01000001">
    <property type="protein sequence ID" value="OUD10086.1"/>
    <property type="molecule type" value="Genomic_DNA"/>
</dbReference>
<feature type="transmembrane region" description="Helical" evidence="1">
    <location>
        <begin position="973"/>
        <end position="992"/>
    </location>
</feature>
<dbReference type="Gene3D" id="1.20.1640.10">
    <property type="entry name" value="Multidrug efflux transporter AcrB transmembrane domain"/>
    <property type="match status" value="2"/>
</dbReference>
<feature type="transmembrane region" description="Helical" evidence="1">
    <location>
        <begin position="20"/>
        <end position="37"/>
    </location>
</feature>
<gene>
    <name evidence="2" type="ORF">BVC71_00780</name>
</gene>
<dbReference type="Gene3D" id="3.30.2090.10">
    <property type="entry name" value="Multidrug efflux transporter AcrB TolC docking domain, DN and DC subdomains"/>
    <property type="match status" value="2"/>
</dbReference>
<reference evidence="2 3" key="1">
    <citation type="submission" date="2016-12" db="EMBL/GenBank/DDBJ databases">
        <title>The draft genome sequence of HSLHS2.</title>
        <authorList>
            <person name="Hu D."/>
            <person name="Wang L."/>
            <person name="Shao Z."/>
        </authorList>
    </citation>
    <scope>NUCLEOTIDE SEQUENCE [LARGE SCALE GENOMIC DNA]</scope>
    <source>
        <strain evidence="2">MCCC 1A06712</strain>
    </source>
</reference>
<feature type="transmembrane region" description="Helical" evidence="1">
    <location>
        <begin position="463"/>
        <end position="482"/>
    </location>
</feature>
<evidence type="ECO:0000256" key="1">
    <source>
        <dbReference type="SAM" id="Phobius"/>
    </source>
</evidence>
<evidence type="ECO:0000313" key="3">
    <source>
        <dbReference type="Proteomes" id="UP000194664"/>
    </source>
</evidence>
<dbReference type="SUPFAM" id="SSF82866">
    <property type="entry name" value="Multidrug efflux transporter AcrB transmembrane domain"/>
    <property type="match status" value="2"/>
</dbReference>
<dbReference type="PANTHER" id="PTHR32063:SF33">
    <property type="entry name" value="RND SUPERFAMILY EFFLUX PUMP PERMEASE COMPONENT"/>
    <property type="match status" value="1"/>
</dbReference>
<dbReference type="OrthoDB" id="174266at2"/>
<feature type="transmembrane region" description="Helical" evidence="1">
    <location>
        <begin position="435"/>
        <end position="457"/>
    </location>
</feature>
<feature type="transmembrane region" description="Helical" evidence="1">
    <location>
        <begin position="928"/>
        <end position="952"/>
    </location>
</feature>
<organism evidence="2 3">
    <name type="scientific">Marivivens niveibacter</name>
    <dbReference type="NCBI Taxonomy" id="1930667"/>
    <lineage>
        <taxon>Bacteria</taxon>
        <taxon>Pseudomonadati</taxon>
        <taxon>Pseudomonadota</taxon>
        <taxon>Alphaproteobacteria</taxon>
        <taxon>Rhodobacterales</taxon>
        <taxon>Paracoccaceae</taxon>
        <taxon>Marivivens group</taxon>
        <taxon>Marivivens</taxon>
    </lineage>
</organism>
<dbReference type="RefSeq" id="WP_086449738.1">
    <property type="nucleotide sequence ID" value="NZ_MSPP01000001.1"/>
</dbReference>
<sequence>MAMMDNGAGGILSYFTRHRTAANLLMVLMVVAGLVAIPKMRAQFFPDVVSETVRVSVAWDGAGAEDVDRGIVQILEPALLAVDGVTASTSRSTEGSATIALEFETNYDLATALTDVEDAIDSVSTLPDDADDPVIRSGGWSDDVTDVVITGPVGVDQLSRFADEMVARLFAEGVTSTSIQGIVAPQTLIEVTSLSLIQHDITISEIASAIAAEVNADPVGDLDGASRIRAGTEKRSAEELSAIVLRTDDDNSELTVGDVATITVEGPDRERAYYHEGNPAVLIAVTRSASGDAIGLQRSVEQVADEMRATLPSDVSVDLINTRAEMITGRLNILMENGAQGLFLVMVLLFLFLSARTALWVAMGIPVSMLAAVALMYSAGITINMISLFALIITLGIVVDDAIVVAEHADFRSRRYGEDGPTAAETAARRMFSPVFSATITTNIAFFGLIMIGGRFGELIADIPFTVIVVLTASLVECFIVLPHHMSHSVGAHLKNRWYDLPSTYVNRGFDWFRRTAFRPFMAWVVRGRYVVIAAALALLSTQAALFIKGDVQWRFFSSPERGQVSGNIAMLASATREDTEEMLEQLSIATMAVAQQFEDETGVNPVDYILTEIGGNSGRGLQGSDTKESYQLGAITIELVDADLRPTTSNEFVTAVQQAVVATPMTETVSFRSWGAGPGGNSLEIQLSGADADTLKEASLALQTELGRFGEISGLEDSLAYDKEELVLELTPQGQALGFDIETLGAELRRRLAGVEAATYPDGTRSAAIRVEIPEGEITADFLDRVLMRSDAGEYLPLADIVTVSRETGFSTVRRENGIMLISVTGDLDDDDADRATEIQQVIDEEILPTIESRYGVSAALGGLSEQEQEFLSDAQTGLVFILTGIYLTLAWIFGSWTRPLVVMSIIPFSLVGTIYGHNAWGIPMSMFTVVGLLGMVGIVINDSIVLVTTVDEYARDRGLIPAIIDGVSDRLRAVMLTTATTVLGLLPLLYEGSSQAEFLKPTVITLVYGLSFGMIMVLLIVPSFMAIQADIASFNAAARRGIRSKARAIQLPTVIGAVLVAVLLSVIVLPVAFMGAPLSQALPATTGAAIGLFLLMLGIGLALIYGIAMVMMRRAA</sequence>
<dbReference type="Gene3D" id="3.30.70.1440">
    <property type="entry name" value="Multidrug efflux transporter AcrB pore domain"/>
    <property type="match status" value="1"/>
</dbReference>
<feature type="transmembrane region" description="Helical" evidence="1">
    <location>
        <begin position="381"/>
        <end position="406"/>
    </location>
</feature>
<dbReference type="GO" id="GO:0042910">
    <property type="term" value="F:xenobiotic transmembrane transporter activity"/>
    <property type="evidence" value="ECO:0007669"/>
    <property type="project" value="TreeGrafter"/>
</dbReference>
<dbReference type="Pfam" id="PF00873">
    <property type="entry name" value="ACR_tran"/>
    <property type="match status" value="1"/>
</dbReference>
<name>A0A251X0H5_9RHOB</name>